<dbReference type="AlphaFoldDB" id="A0A6M2DJH1"/>
<organism evidence="2">
    <name type="scientific">Xenopsylla cheopis</name>
    <name type="common">Oriental rat flea</name>
    <name type="synonym">Pulex cheopis</name>
    <dbReference type="NCBI Taxonomy" id="163159"/>
    <lineage>
        <taxon>Eukaryota</taxon>
        <taxon>Metazoa</taxon>
        <taxon>Ecdysozoa</taxon>
        <taxon>Arthropoda</taxon>
        <taxon>Hexapoda</taxon>
        <taxon>Insecta</taxon>
        <taxon>Pterygota</taxon>
        <taxon>Neoptera</taxon>
        <taxon>Endopterygota</taxon>
        <taxon>Siphonaptera</taxon>
        <taxon>Pulicidae</taxon>
        <taxon>Xenopsyllinae</taxon>
        <taxon>Xenopsylla</taxon>
    </lineage>
</organism>
<protein>
    <submittedName>
        <fullName evidence="2">Putative las1-like protein</fullName>
    </submittedName>
</protein>
<dbReference type="GO" id="GO:0000470">
    <property type="term" value="P:maturation of LSU-rRNA"/>
    <property type="evidence" value="ECO:0007669"/>
    <property type="project" value="TreeGrafter"/>
</dbReference>
<sequence>MTSKELVKQVSAWYSSAEWRHVFQLVFASEYSSRLEGLNYMKMWKVRTPYLCGGIEGTMEVLEAVLYDQNPDTNDMNTNEKLKQTIYSMAIMRFLNLITDSTKYNSLYHTAQNLQIPQWIINIRHAVAHSKELPSLDLLREASQYALKWLYELYWKLENQEMVDCILNEASDTVEESNYKDYLQRFMLIYDNIVLYISEYRFKRVCDINIQQLKDEFVANVDNLLMHPHTYVTDRCYLKSLLFLVIKRINYLMKKFKENDKFIEVYVDSLLNCDHFLHRNISSKINPSYKEYVKFWTPLLDHLYVINGLPHLVKKLMVLSGSDKSEKATVASIWLQYILNGLAKCKSVQKITQTNYSNPPTIKRAIVEAIASTPEIDSPVMFRPELTIDPFFTGMDALKYALLDNGGIPNGKYWKILLMLMDEEFPAEDVATLDSLQNLINKNIDEESMDTEKTIFTVDDLMKVRLQHEVQNERTDDEAVTLNGIDKQDPQTSNPDVIWRETDDNPEWETISLGVIPNCLQTP</sequence>
<accession>A0A6M2DJH1</accession>
<evidence type="ECO:0000256" key="1">
    <source>
        <dbReference type="SAM" id="MobiDB-lite"/>
    </source>
</evidence>
<dbReference type="EMBL" id="GIIL01001271">
    <property type="protein sequence ID" value="NOV44997.1"/>
    <property type="molecule type" value="Transcribed_RNA"/>
</dbReference>
<dbReference type="InterPro" id="IPR007174">
    <property type="entry name" value="Las1"/>
</dbReference>
<dbReference type="PANTHER" id="PTHR15002:SF0">
    <property type="entry name" value="RIBOSOMAL BIOGENESIS PROTEIN LAS1L"/>
    <property type="match status" value="1"/>
</dbReference>
<proteinExistence type="predicted"/>
<reference evidence="2" key="1">
    <citation type="submission" date="2020-03" db="EMBL/GenBank/DDBJ databases">
        <title>Transcriptomic Profiling of the Digestive Tract of the Rat Flea, Xenopsylla cheopis, Following Blood Feeding and Infection with Yersinia pestis.</title>
        <authorList>
            <person name="Bland D.M."/>
            <person name="Martens C.A."/>
            <person name="Virtaneva K."/>
            <person name="Kanakabandi K."/>
            <person name="Long D."/>
            <person name="Rosenke R."/>
            <person name="Saturday G.A."/>
            <person name="Hoyt F.H."/>
            <person name="Bruno D.P."/>
            <person name="Ribeiro J.M.C."/>
            <person name="Hinnebusch J."/>
        </authorList>
    </citation>
    <scope>NUCLEOTIDE SEQUENCE</scope>
</reference>
<name>A0A6M2DJH1_XENCH</name>
<dbReference type="GO" id="GO:0004519">
    <property type="term" value="F:endonuclease activity"/>
    <property type="evidence" value="ECO:0007669"/>
    <property type="project" value="InterPro"/>
</dbReference>
<dbReference type="GO" id="GO:0090730">
    <property type="term" value="C:Las1 complex"/>
    <property type="evidence" value="ECO:0007669"/>
    <property type="project" value="InterPro"/>
</dbReference>
<dbReference type="Pfam" id="PF04031">
    <property type="entry name" value="Las1"/>
    <property type="match status" value="1"/>
</dbReference>
<dbReference type="GO" id="GO:0000460">
    <property type="term" value="P:maturation of 5.8S rRNA"/>
    <property type="evidence" value="ECO:0007669"/>
    <property type="project" value="TreeGrafter"/>
</dbReference>
<evidence type="ECO:0000313" key="2">
    <source>
        <dbReference type="EMBL" id="NOV44997.1"/>
    </source>
</evidence>
<feature type="region of interest" description="Disordered" evidence="1">
    <location>
        <begin position="474"/>
        <end position="495"/>
    </location>
</feature>
<dbReference type="PANTHER" id="PTHR15002">
    <property type="entry name" value="RIBOSOMAL BIOGENESIS PROTEIN LAS1L"/>
    <property type="match status" value="1"/>
</dbReference>
<dbReference type="GO" id="GO:0030687">
    <property type="term" value="C:preribosome, large subunit precursor"/>
    <property type="evidence" value="ECO:0007669"/>
    <property type="project" value="TreeGrafter"/>
</dbReference>